<feature type="region of interest" description="Disordered" evidence="8">
    <location>
        <begin position="323"/>
        <end position="453"/>
    </location>
</feature>
<evidence type="ECO:0000256" key="9">
    <source>
        <dbReference type="SAM" id="Phobius"/>
    </source>
</evidence>
<dbReference type="InterPro" id="IPR028325">
    <property type="entry name" value="VG_K_chnl"/>
</dbReference>
<evidence type="ECO:0000256" key="2">
    <source>
        <dbReference type="ARBA" id="ARBA00022448"/>
    </source>
</evidence>
<evidence type="ECO:0000259" key="11">
    <source>
        <dbReference type="Pfam" id="PF07885"/>
    </source>
</evidence>
<dbReference type="Gene3D" id="1.10.287.70">
    <property type="match status" value="1"/>
</dbReference>
<evidence type="ECO:0000256" key="6">
    <source>
        <dbReference type="ARBA" id="ARBA00023136"/>
    </source>
</evidence>
<gene>
    <name evidence="12" type="ORF">PCOR1329_LOCUS53508</name>
</gene>
<comment type="caution">
    <text evidence="12">The sequence shown here is derived from an EMBL/GenBank/DDBJ whole genome shotgun (WGS) entry which is preliminary data.</text>
</comment>
<feature type="compositionally biased region" description="Acidic residues" evidence="8">
    <location>
        <begin position="443"/>
        <end position="453"/>
    </location>
</feature>
<feature type="signal peptide" evidence="10">
    <location>
        <begin position="1"/>
        <end position="22"/>
    </location>
</feature>
<feature type="chain" id="PRO_5047437167" description="Potassium channel domain-containing protein" evidence="10">
    <location>
        <begin position="23"/>
        <end position="453"/>
    </location>
</feature>
<evidence type="ECO:0000256" key="7">
    <source>
        <dbReference type="ARBA" id="ARBA00023303"/>
    </source>
</evidence>
<keyword evidence="3 9" id="KW-0812">Transmembrane</keyword>
<organism evidence="12 13">
    <name type="scientific">Prorocentrum cordatum</name>
    <dbReference type="NCBI Taxonomy" id="2364126"/>
    <lineage>
        <taxon>Eukaryota</taxon>
        <taxon>Sar</taxon>
        <taxon>Alveolata</taxon>
        <taxon>Dinophyceae</taxon>
        <taxon>Prorocentrales</taxon>
        <taxon>Prorocentraceae</taxon>
        <taxon>Prorocentrum</taxon>
    </lineage>
</organism>
<evidence type="ECO:0000256" key="4">
    <source>
        <dbReference type="ARBA" id="ARBA00022989"/>
    </source>
</evidence>
<evidence type="ECO:0000313" key="13">
    <source>
        <dbReference type="Proteomes" id="UP001189429"/>
    </source>
</evidence>
<feature type="transmembrane region" description="Helical" evidence="9">
    <location>
        <begin position="90"/>
        <end position="114"/>
    </location>
</feature>
<dbReference type="Pfam" id="PF07885">
    <property type="entry name" value="Ion_trans_2"/>
    <property type="match status" value="1"/>
</dbReference>
<keyword evidence="10" id="KW-0732">Signal</keyword>
<keyword evidence="4 9" id="KW-1133">Transmembrane helix</keyword>
<dbReference type="Proteomes" id="UP001189429">
    <property type="component" value="Unassembled WGS sequence"/>
</dbReference>
<dbReference type="InterPro" id="IPR013099">
    <property type="entry name" value="K_chnl_dom"/>
</dbReference>
<evidence type="ECO:0000256" key="1">
    <source>
        <dbReference type="ARBA" id="ARBA00004141"/>
    </source>
</evidence>
<feature type="compositionally biased region" description="Low complexity" evidence="8">
    <location>
        <begin position="421"/>
        <end position="442"/>
    </location>
</feature>
<evidence type="ECO:0000256" key="10">
    <source>
        <dbReference type="SAM" id="SignalP"/>
    </source>
</evidence>
<evidence type="ECO:0000256" key="5">
    <source>
        <dbReference type="ARBA" id="ARBA00023065"/>
    </source>
</evidence>
<feature type="domain" description="Potassium channel" evidence="11">
    <location>
        <begin position="59"/>
        <end position="110"/>
    </location>
</feature>
<comment type="subcellular location">
    <subcellularLocation>
        <location evidence="1">Membrane</location>
        <topology evidence="1">Multi-pass membrane protein</topology>
    </subcellularLocation>
</comment>
<keyword evidence="6 9" id="KW-0472">Membrane</keyword>
<accession>A0ABN9V4R5</accession>
<keyword evidence="7" id="KW-0407">Ion channel</keyword>
<feature type="compositionally biased region" description="Acidic residues" evidence="8">
    <location>
        <begin position="372"/>
        <end position="383"/>
    </location>
</feature>
<keyword evidence="5" id="KW-0406">Ion transport</keyword>
<evidence type="ECO:0000256" key="3">
    <source>
        <dbReference type="ARBA" id="ARBA00022692"/>
    </source>
</evidence>
<dbReference type="EMBL" id="CAUYUJ010016522">
    <property type="protein sequence ID" value="CAK0866289.1"/>
    <property type="molecule type" value="Genomic_DNA"/>
</dbReference>
<dbReference type="PANTHER" id="PTHR11537:SF254">
    <property type="entry name" value="POTASSIUM VOLTAGE-GATED CHANNEL PROTEIN SHAB"/>
    <property type="match status" value="1"/>
</dbReference>
<reference evidence="12" key="1">
    <citation type="submission" date="2023-10" db="EMBL/GenBank/DDBJ databases">
        <authorList>
            <person name="Chen Y."/>
            <person name="Shah S."/>
            <person name="Dougan E. K."/>
            <person name="Thang M."/>
            <person name="Chan C."/>
        </authorList>
    </citation>
    <scope>NUCLEOTIDE SEQUENCE [LARGE SCALE GENOMIC DNA]</scope>
</reference>
<sequence length="453" mass="46293">MEAASSGFCVILLLFALTTVIASTLLYLFEAPQCLQGWVTPGDELYAIPPQDCTAQSNFDSIPAVFWWAVTTLTTVGYGDMVPTSPAGKVVAGLMCVCGVMIMIVASAQFSLLFRERWVQAKARDHFRRQLESHSDSALARELDEVEQLAASMRHAVDQLVARVAGASLEVGGESTPAEVAPLLMSIRAHASVLNLGTSAFIYDALASALLESEAKSAIPEEGPPDAEGFLERRTSMNDVGSAPTTAAIVRQLSPAGACPGSRLDRLRKYGRATTTALTEEEMHPLEEASGAIDAAERRRSEPGLVALRSPDRFGEDAAAVAEGAGAGAGPPPTGLAPELPDEDGEADGCAALPGAVLEPRAQARARPATAGEEDGIDADGEAEGCATAAAPALPAALPAAAPERSGAAAGEADGEDDGRAAGSATAPPAAVAARPAGAAGADGDDAADDALR</sequence>
<evidence type="ECO:0000256" key="8">
    <source>
        <dbReference type="SAM" id="MobiDB-lite"/>
    </source>
</evidence>
<dbReference type="SUPFAM" id="SSF81324">
    <property type="entry name" value="Voltage-gated potassium channels"/>
    <property type="match status" value="1"/>
</dbReference>
<keyword evidence="13" id="KW-1185">Reference proteome</keyword>
<feature type="compositionally biased region" description="Low complexity" evidence="8">
    <location>
        <begin position="360"/>
        <end position="371"/>
    </location>
</feature>
<name>A0ABN9V4R5_9DINO</name>
<proteinExistence type="predicted"/>
<protein>
    <recommendedName>
        <fullName evidence="11">Potassium channel domain-containing protein</fullName>
    </recommendedName>
</protein>
<feature type="compositionally biased region" description="Low complexity" evidence="8">
    <location>
        <begin position="384"/>
        <end position="412"/>
    </location>
</feature>
<evidence type="ECO:0000313" key="12">
    <source>
        <dbReference type="EMBL" id="CAK0866289.1"/>
    </source>
</evidence>
<dbReference type="PANTHER" id="PTHR11537">
    <property type="entry name" value="VOLTAGE-GATED POTASSIUM CHANNEL"/>
    <property type="match status" value="1"/>
</dbReference>
<feature type="region of interest" description="Disordered" evidence="8">
    <location>
        <begin position="276"/>
        <end position="298"/>
    </location>
</feature>
<keyword evidence="2" id="KW-0813">Transport</keyword>